<dbReference type="GO" id="GO:0047617">
    <property type="term" value="F:fatty acyl-CoA hydrolase activity"/>
    <property type="evidence" value="ECO:0007669"/>
    <property type="project" value="TreeGrafter"/>
</dbReference>
<dbReference type="Pfam" id="PF13279">
    <property type="entry name" value="4HBT_2"/>
    <property type="match status" value="1"/>
</dbReference>
<dbReference type="SUPFAM" id="SSF54637">
    <property type="entry name" value="Thioesterase/thiol ester dehydrase-isomerase"/>
    <property type="match status" value="1"/>
</dbReference>
<keyword evidence="2" id="KW-1185">Reference proteome</keyword>
<sequence>MTFSVPVTVRGYEIDVNGHLNQAVYHQYAEHARWENMRAAGLTPDKLAAAGLGPVVLESTVKYLRELHIGDEVTVTSAFEWTEGKIFRMSQQIVKLDGTVSAEFTVTLGLLDLSARKLVPDPIERFIELAESRELLGL</sequence>
<evidence type="ECO:0000313" key="2">
    <source>
        <dbReference type="Proteomes" id="UP000076512"/>
    </source>
</evidence>
<evidence type="ECO:0000313" key="1">
    <source>
        <dbReference type="EMBL" id="KZM72487.1"/>
    </source>
</evidence>
<dbReference type="AlphaFoldDB" id="A0A164LJR5"/>
<dbReference type="PANTHER" id="PTHR31793">
    <property type="entry name" value="4-HYDROXYBENZOYL-COA THIOESTERASE FAMILY MEMBER"/>
    <property type="match status" value="1"/>
</dbReference>
<dbReference type="OrthoDB" id="3683044at2"/>
<accession>A0A164LJR5</accession>
<reference evidence="1 2" key="1">
    <citation type="submission" date="2016-04" db="EMBL/GenBank/DDBJ databases">
        <authorList>
            <person name="Evans L.H."/>
            <person name="Alamgir A."/>
            <person name="Owens N."/>
            <person name="Weber N.D."/>
            <person name="Virtaneva K."/>
            <person name="Barbian K."/>
            <person name="Babar A."/>
            <person name="Rosenke K."/>
        </authorList>
    </citation>
    <scope>NUCLEOTIDE SEQUENCE [LARGE SCALE GENOMIC DNA]</scope>
    <source>
        <strain evidence="1 2">IFM 0406</strain>
    </source>
</reference>
<protein>
    <submittedName>
        <fullName evidence="1">Thioesterase</fullName>
    </submittedName>
</protein>
<dbReference type="STRING" id="455432.AWN90_27130"/>
<dbReference type="CDD" id="cd00586">
    <property type="entry name" value="4HBT"/>
    <property type="match status" value="1"/>
</dbReference>
<dbReference type="EMBL" id="LWGR01000007">
    <property type="protein sequence ID" value="KZM72487.1"/>
    <property type="molecule type" value="Genomic_DNA"/>
</dbReference>
<dbReference type="PANTHER" id="PTHR31793:SF24">
    <property type="entry name" value="LONG-CHAIN ACYL-COA THIOESTERASE FADM"/>
    <property type="match status" value="1"/>
</dbReference>
<comment type="caution">
    <text evidence="1">The sequence shown here is derived from an EMBL/GenBank/DDBJ whole genome shotgun (WGS) entry which is preliminary data.</text>
</comment>
<dbReference type="InterPro" id="IPR050563">
    <property type="entry name" value="4-hydroxybenzoyl-CoA_TE"/>
</dbReference>
<gene>
    <name evidence="1" type="ORF">AWN90_27130</name>
</gene>
<dbReference type="Gene3D" id="3.10.129.10">
    <property type="entry name" value="Hotdog Thioesterase"/>
    <property type="match status" value="1"/>
</dbReference>
<name>A0A164LJR5_9NOCA</name>
<organism evidence="1 2">
    <name type="scientific">Nocardia terpenica</name>
    <dbReference type="NCBI Taxonomy" id="455432"/>
    <lineage>
        <taxon>Bacteria</taxon>
        <taxon>Bacillati</taxon>
        <taxon>Actinomycetota</taxon>
        <taxon>Actinomycetes</taxon>
        <taxon>Mycobacteriales</taxon>
        <taxon>Nocardiaceae</taxon>
        <taxon>Nocardia</taxon>
    </lineage>
</organism>
<dbReference type="InterPro" id="IPR029069">
    <property type="entry name" value="HotDog_dom_sf"/>
</dbReference>
<proteinExistence type="predicted"/>
<dbReference type="Proteomes" id="UP000076512">
    <property type="component" value="Unassembled WGS sequence"/>
</dbReference>
<dbReference type="RefSeq" id="WP_067588432.1">
    <property type="nucleotide sequence ID" value="NZ_JABMCZ010000005.1"/>
</dbReference>